<evidence type="ECO:0000256" key="6">
    <source>
        <dbReference type="ARBA" id="ARBA00022692"/>
    </source>
</evidence>
<comment type="subcellular location">
    <subcellularLocation>
        <location evidence="1">Cell inner membrane</location>
        <topology evidence="1">Single-pass membrane protein</topology>
    </subcellularLocation>
</comment>
<dbReference type="SUPFAM" id="SSF54523">
    <property type="entry name" value="Pili subunits"/>
    <property type="match status" value="1"/>
</dbReference>
<evidence type="ECO:0000256" key="10">
    <source>
        <dbReference type="ARBA" id="ARBA00030775"/>
    </source>
</evidence>
<keyword evidence="3" id="KW-1003">Cell membrane</keyword>
<dbReference type="AlphaFoldDB" id="A0A6L6QKV5"/>
<dbReference type="Pfam" id="PF12019">
    <property type="entry name" value="GspH"/>
    <property type="match status" value="1"/>
</dbReference>
<accession>A0A6L6QKV5</accession>
<keyword evidence="4" id="KW-0488">Methylation</keyword>
<evidence type="ECO:0000256" key="2">
    <source>
        <dbReference type="ARBA" id="ARBA00021549"/>
    </source>
</evidence>
<evidence type="ECO:0000256" key="9">
    <source>
        <dbReference type="ARBA" id="ARBA00025772"/>
    </source>
</evidence>
<keyword evidence="7 12" id="KW-1133">Transmembrane helix</keyword>
<evidence type="ECO:0000256" key="1">
    <source>
        <dbReference type="ARBA" id="ARBA00004377"/>
    </source>
</evidence>
<sequence length="190" mass="19987">MARRRLSPSRLRRSPVPGKPAMATSPLTRPAPRRQAPSGDAMKRQAGFSLVELMAAVAILIILAGVGIPQMSQMVVNQRIKTTSSDLFASILRARSEAIKRNTDVTMTPTTNWSTGWTIPSPNAGEPALASFVTRSSVTVAGPTGAITFSSSGRLKGAANPTFSVSAAQGSPRCITIDLGGRPNIQNKSC</sequence>
<protein>
    <recommendedName>
        <fullName evidence="2">Type II secretion system protein H</fullName>
    </recommendedName>
    <alternativeName>
        <fullName evidence="10">General secretion pathway protein H</fullName>
    </alternativeName>
</protein>
<organism evidence="14 15">
    <name type="scientific">Massilia eburnea</name>
    <dbReference type="NCBI Taxonomy" id="1776165"/>
    <lineage>
        <taxon>Bacteria</taxon>
        <taxon>Pseudomonadati</taxon>
        <taxon>Pseudomonadota</taxon>
        <taxon>Betaproteobacteria</taxon>
        <taxon>Burkholderiales</taxon>
        <taxon>Oxalobacteraceae</taxon>
        <taxon>Telluria group</taxon>
        <taxon>Massilia</taxon>
    </lineage>
</organism>
<feature type="domain" description="General secretion pathway GspH" evidence="13">
    <location>
        <begin position="85"/>
        <end position="181"/>
    </location>
</feature>
<feature type="region of interest" description="Disordered" evidence="11">
    <location>
        <begin position="1"/>
        <end position="41"/>
    </location>
</feature>
<evidence type="ECO:0000256" key="7">
    <source>
        <dbReference type="ARBA" id="ARBA00022989"/>
    </source>
</evidence>
<keyword evidence="5" id="KW-0997">Cell inner membrane</keyword>
<name>A0A6L6QKV5_9BURK</name>
<keyword evidence="15" id="KW-1185">Reference proteome</keyword>
<proteinExistence type="inferred from homology"/>
<keyword evidence="8 12" id="KW-0472">Membrane</keyword>
<comment type="similarity">
    <text evidence="9">Belongs to the GSP H family.</text>
</comment>
<evidence type="ECO:0000256" key="3">
    <source>
        <dbReference type="ARBA" id="ARBA00022475"/>
    </source>
</evidence>
<dbReference type="PROSITE" id="PS00409">
    <property type="entry name" value="PROKAR_NTER_METHYL"/>
    <property type="match status" value="1"/>
</dbReference>
<dbReference type="InterPro" id="IPR045584">
    <property type="entry name" value="Pilin-like"/>
</dbReference>
<gene>
    <name evidence="14" type="ORF">GM658_19465</name>
</gene>
<feature type="compositionally biased region" description="Basic residues" evidence="11">
    <location>
        <begin position="1"/>
        <end position="13"/>
    </location>
</feature>
<dbReference type="GO" id="GO:0005886">
    <property type="term" value="C:plasma membrane"/>
    <property type="evidence" value="ECO:0007669"/>
    <property type="project" value="UniProtKB-SubCell"/>
</dbReference>
<keyword evidence="6 12" id="KW-0812">Transmembrane</keyword>
<evidence type="ECO:0000256" key="8">
    <source>
        <dbReference type="ARBA" id="ARBA00023136"/>
    </source>
</evidence>
<evidence type="ECO:0000256" key="4">
    <source>
        <dbReference type="ARBA" id="ARBA00022481"/>
    </source>
</evidence>
<feature type="transmembrane region" description="Helical" evidence="12">
    <location>
        <begin position="50"/>
        <end position="68"/>
    </location>
</feature>
<dbReference type="GO" id="GO:0015628">
    <property type="term" value="P:protein secretion by the type II secretion system"/>
    <property type="evidence" value="ECO:0007669"/>
    <property type="project" value="InterPro"/>
</dbReference>
<dbReference type="GO" id="GO:0015627">
    <property type="term" value="C:type II protein secretion system complex"/>
    <property type="evidence" value="ECO:0007669"/>
    <property type="project" value="InterPro"/>
</dbReference>
<dbReference type="EMBL" id="WNKX01000016">
    <property type="protein sequence ID" value="MTW12791.1"/>
    <property type="molecule type" value="Genomic_DNA"/>
</dbReference>
<dbReference type="NCBIfam" id="TIGR02532">
    <property type="entry name" value="IV_pilin_GFxxxE"/>
    <property type="match status" value="1"/>
</dbReference>
<dbReference type="OrthoDB" id="9180128at2"/>
<reference evidence="14 15" key="1">
    <citation type="submission" date="2019-11" db="EMBL/GenBank/DDBJ databases">
        <title>Type strains purchased from KCTC, JCM and DSMZ.</title>
        <authorList>
            <person name="Lu H."/>
        </authorList>
    </citation>
    <scope>NUCLEOTIDE SEQUENCE [LARGE SCALE GENOMIC DNA]</scope>
    <source>
        <strain evidence="14 15">JCM 31587</strain>
    </source>
</reference>
<evidence type="ECO:0000259" key="13">
    <source>
        <dbReference type="Pfam" id="PF12019"/>
    </source>
</evidence>
<evidence type="ECO:0000256" key="11">
    <source>
        <dbReference type="SAM" id="MobiDB-lite"/>
    </source>
</evidence>
<dbReference type="InterPro" id="IPR022346">
    <property type="entry name" value="T2SS_GspH"/>
</dbReference>
<evidence type="ECO:0000256" key="12">
    <source>
        <dbReference type="SAM" id="Phobius"/>
    </source>
</evidence>
<evidence type="ECO:0000313" key="14">
    <source>
        <dbReference type="EMBL" id="MTW12791.1"/>
    </source>
</evidence>
<evidence type="ECO:0000256" key="5">
    <source>
        <dbReference type="ARBA" id="ARBA00022519"/>
    </source>
</evidence>
<dbReference type="Proteomes" id="UP000472320">
    <property type="component" value="Unassembled WGS sequence"/>
</dbReference>
<comment type="caution">
    <text evidence="14">The sequence shown here is derived from an EMBL/GenBank/DDBJ whole genome shotgun (WGS) entry which is preliminary data.</text>
</comment>
<evidence type="ECO:0000313" key="15">
    <source>
        <dbReference type="Proteomes" id="UP000472320"/>
    </source>
</evidence>
<dbReference type="InterPro" id="IPR012902">
    <property type="entry name" value="N_methyl_site"/>
</dbReference>
<dbReference type="Pfam" id="PF07963">
    <property type="entry name" value="N_methyl"/>
    <property type="match status" value="1"/>
</dbReference>
<dbReference type="Gene3D" id="3.55.40.10">
    <property type="entry name" value="minor pseudopilin epsh domain"/>
    <property type="match status" value="1"/>
</dbReference>